<proteinExistence type="predicted"/>
<dbReference type="AlphaFoldDB" id="A0A9P0BCY2"/>
<organism evidence="1 2">
    <name type="scientific">Brassicogethes aeneus</name>
    <name type="common">Rape pollen beetle</name>
    <name type="synonym">Meligethes aeneus</name>
    <dbReference type="NCBI Taxonomy" id="1431903"/>
    <lineage>
        <taxon>Eukaryota</taxon>
        <taxon>Metazoa</taxon>
        <taxon>Ecdysozoa</taxon>
        <taxon>Arthropoda</taxon>
        <taxon>Hexapoda</taxon>
        <taxon>Insecta</taxon>
        <taxon>Pterygota</taxon>
        <taxon>Neoptera</taxon>
        <taxon>Endopterygota</taxon>
        <taxon>Coleoptera</taxon>
        <taxon>Polyphaga</taxon>
        <taxon>Cucujiformia</taxon>
        <taxon>Nitidulidae</taxon>
        <taxon>Meligethinae</taxon>
        <taxon>Brassicogethes</taxon>
    </lineage>
</organism>
<dbReference type="OrthoDB" id="5978526at2759"/>
<reference evidence="1" key="1">
    <citation type="submission" date="2021-12" db="EMBL/GenBank/DDBJ databases">
        <authorList>
            <person name="King R."/>
        </authorList>
    </citation>
    <scope>NUCLEOTIDE SEQUENCE</scope>
</reference>
<keyword evidence="2" id="KW-1185">Reference proteome</keyword>
<gene>
    <name evidence="1" type="ORF">MELIAE_LOCUS11930</name>
</gene>
<name>A0A9P0BCY2_BRAAE</name>
<evidence type="ECO:0000313" key="2">
    <source>
        <dbReference type="Proteomes" id="UP001154078"/>
    </source>
</evidence>
<evidence type="ECO:0000313" key="1">
    <source>
        <dbReference type="EMBL" id="CAH0562917.1"/>
    </source>
</evidence>
<protein>
    <submittedName>
        <fullName evidence="1">Uncharacterized protein</fullName>
    </submittedName>
</protein>
<accession>A0A9P0BCY2</accession>
<dbReference type="PANTHER" id="PTHR34615">
    <property type="entry name" value="PX DOMAIN-CONTAINING PROTEIN"/>
    <property type="match status" value="1"/>
</dbReference>
<sequence length="90" mass="10476">MDEIINFGALDSDNDDDMDEALIFHILNENKNLGNLRELYGAFDLNSLSETECRKLFRFEKNHLRRLSTALNLPELITTEERITVPEFCL</sequence>
<dbReference type="Proteomes" id="UP001154078">
    <property type="component" value="Chromosome 8"/>
</dbReference>
<dbReference type="EMBL" id="OV121139">
    <property type="protein sequence ID" value="CAH0562917.1"/>
    <property type="molecule type" value="Genomic_DNA"/>
</dbReference>
<dbReference type="PANTHER" id="PTHR34615:SF1">
    <property type="entry name" value="PX DOMAIN-CONTAINING PROTEIN"/>
    <property type="match status" value="1"/>
</dbReference>